<keyword evidence="4" id="KW-0788">Thiol protease</keyword>
<dbReference type="InterPro" id="IPR008258">
    <property type="entry name" value="Transglycosylase_SLT_dom_1"/>
</dbReference>
<evidence type="ECO:0000313" key="7">
    <source>
        <dbReference type="Proteomes" id="UP000184390"/>
    </source>
</evidence>
<sequence length="299" mass="29592">MPLVMVMGLVFAGGGGGKAGEEAQAAGGAAPAGVPEQYQADVSKAGAICPEVTPAAIAAQIKQESNWDPAAASGAGAQGIAQFMPETWASAGKDGDGDGRADIANPHDAIYSQGAYMCSLVGSVEALKDSGAVSGEVLDLALAAYNAGLGAVEAAGGVPQIPETQDYVRKIKASMAASASSGAGGDRGSAVVAAARSKIGMAYVWGAADDSVGYDCSGLVMAAYKAVGVELPHSSSAQCQAGSQVSADQAVPGDLVCWPGHVAVYSGGGQMVEGADESKPIRETAVYSMPGGPYYVRIG</sequence>
<dbReference type="GO" id="GO:0016787">
    <property type="term" value="F:hydrolase activity"/>
    <property type="evidence" value="ECO:0007669"/>
    <property type="project" value="UniProtKB-KW"/>
</dbReference>
<protein>
    <submittedName>
        <fullName evidence="6">Cell wall-associated hydrolase, NlpC family</fullName>
    </submittedName>
</protein>
<dbReference type="SUPFAM" id="SSF53955">
    <property type="entry name" value="Lysozyme-like"/>
    <property type="match status" value="1"/>
</dbReference>
<proteinExistence type="inferred from homology"/>
<keyword evidence="2" id="KW-0645">Protease</keyword>
<evidence type="ECO:0000259" key="5">
    <source>
        <dbReference type="PROSITE" id="PS51935"/>
    </source>
</evidence>
<evidence type="ECO:0000313" key="6">
    <source>
        <dbReference type="EMBL" id="SHJ13435.1"/>
    </source>
</evidence>
<evidence type="ECO:0000256" key="3">
    <source>
        <dbReference type="ARBA" id="ARBA00022801"/>
    </source>
</evidence>
<dbReference type="Pfam" id="PF01464">
    <property type="entry name" value="SLT"/>
    <property type="match status" value="1"/>
</dbReference>
<dbReference type="Gene3D" id="3.90.1720.10">
    <property type="entry name" value="endopeptidase domain like (from Nostoc punctiforme)"/>
    <property type="match status" value="1"/>
</dbReference>
<dbReference type="Proteomes" id="UP000184390">
    <property type="component" value="Unassembled WGS sequence"/>
</dbReference>
<evidence type="ECO:0000256" key="4">
    <source>
        <dbReference type="ARBA" id="ARBA00022807"/>
    </source>
</evidence>
<accession>A0ABY1IGA8</accession>
<dbReference type="EMBL" id="FQYL01000012">
    <property type="protein sequence ID" value="SHJ13435.1"/>
    <property type="molecule type" value="Genomic_DNA"/>
</dbReference>
<evidence type="ECO:0000256" key="2">
    <source>
        <dbReference type="ARBA" id="ARBA00022670"/>
    </source>
</evidence>
<dbReference type="PANTHER" id="PTHR47359">
    <property type="entry name" value="PEPTIDOGLYCAN DL-ENDOPEPTIDASE CWLO"/>
    <property type="match status" value="1"/>
</dbReference>
<dbReference type="SUPFAM" id="SSF54001">
    <property type="entry name" value="Cysteine proteinases"/>
    <property type="match status" value="1"/>
</dbReference>
<dbReference type="PROSITE" id="PS51935">
    <property type="entry name" value="NLPC_P60"/>
    <property type="match status" value="1"/>
</dbReference>
<keyword evidence="3 6" id="KW-0378">Hydrolase</keyword>
<name>A0ABY1IGA8_9ACTO</name>
<dbReference type="InterPro" id="IPR000064">
    <property type="entry name" value="NLP_P60_dom"/>
</dbReference>
<comment type="caution">
    <text evidence="6">The sequence shown here is derived from an EMBL/GenBank/DDBJ whole genome shotgun (WGS) entry which is preliminary data.</text>
</comment>
<dbReference type="InterPro" id="IPR023346">
    <property type="entry name" value="Lysozyme-like_dom_sf"/>
</dbReference>
<evidence type="ECO:0000256" key="1">
    <source>
        <dbReference type="ARBA" id="ARBA00007074"/>
    </source>
</evidence>
<organism evidence="6 7">
    <name type="scientific">Actinomyces denticolens</name>
    <dbReference type="NCBI Taxonomy" id="52767"/>
    <lineage>
        <taxon>Bacteria</taxon>
        <taxon>Bacillati</taxon>
        <taxon>Actinomycetota</taxon>
        <taxon>Actinomycetes</taxon>
        <taxon>Actinomycetales</taxon>
        <taxon>Actinomycetaceae</taxon>
        <taxon>Actinomyces</taxon>
    </lineage>
</organism>
<dbReference type="InterPro" id="IPR051794">
    <property type="entry name" value="PG_Endopeptidase_C40"/>
</dbReference>
<keyword evidence="7" id="KW-1185">Reference proteome</keyword>
<dbReference type="InterPro" id="IPR038765">
    <property type="entry name" value="Papain-like_cys_pep_sf"/>
</dbReference>
<dbReference type="Pfam" id="PF00877">
    <property type="entry name" value="NLPC_P60"/>
    <property type="match status" value="1"/>
</dbReference>
<dbReference type="Gene3D" id="1.10.530.10">
    <property type="match status" value="1"/>
</dbReference>
<reference evidence="6 7" key="1">
    <citation type="submission" date="2016-11" db="EMBL/GenBank/DDBJ databases">
        <authorList>
            <person name="Varghese N."/>
            <person name="Submissions S."/>
        </authorList>
    </citation>
    <scope>NUCLEOTIDE SEQUENCE [LARGE SCALE GENOMIC DNA]</scope>
    <source>
        <strain evidence="6 7">PA</strain>
    </source>
</reference>
<dbReference type="CDD" id="cd13399">
    <property type="entry name" value="Slt35-like"/>
    <property type="match status" value="1"/>
</dbReference>
<dbReference type="PANTHER" id="PTHR47359:SF3">
    <property type="entry name" value="NLP_P60 DOMAIN-CONTAINING PROTEIN-RELATED"/>
    <property type="match status" value="1"/>
</dbReference>
<feature type="domain" description="NlpC/P60" evidence="5">
    <location>
        <begin position="185"/>
        <end position="299"/>
    </location>
</feature>
<comment type="similarity">
    <text evidence="1">Belongs to the peptidase C40 family.</text>
</comment>
<gene>
    <name evidence="6" type="ORF">SAMN05216246_11226</name>
</gene>
<dbReference type="RefSeq" id="WP_073453944.1">
    <property type="nucleotide sequence ID" value="NZ_FQYL01000012.1"/>
</dbReference>